<dbReference type="Gene3D" id="3.40.395.10">
    <property type="entry name" value="Adenoviral Proteinase, Chain A"/>
    <property type="match status" value="1"/>
</dbReference>
<feature type="chain" id="PRO_5043739935" description="Ubiquitin-like protease family profile domain-containing protein" evidence="1">
    <location>
        <begin position="17"/>
        <end position="612"/>
    </location>
</feature>
<dbReference type="InterPro" id="IPR038765">
    <property type="entry name" value="Papain-like_cys_pep_sf"/>
</dbReference>
<evidence type="ECO:0008006" key="4">
    <source>
        <dbReference type="Google" id="ProtNLM"/>
    </source>
</evidence>
<comment type="caution">
    <text evidence="2">The sequence shown here is derived from an EMBL/GenBank/DDBJ whole genome shotgun (WGS) entry which is preliminary data.</text>
</comment>
<name>A0AAU9NQT1_9ASTR</name>
<keyword evidence="3" id="KW-1185">Reference proteome</keyword>
<accession>A0AAU9NQT1</accession>
<organism evidence="2 3">
    <name type="scientific">Lactuca virosa</name>
    <dbReference type="NCBI Taxonomy" id="75947"/>
    <lineage>
        <taxon>Eukaryota</taxon>
        <taxon>Viridiplantae</taxon>
        <taxon>Streptophyta</taxon>
        <taxon>Embryophyta</taxon>
        <taxon>Tracheophyta</taxon>
        <taxon>Spermatophyta</taxon>
        <taxon>Magnoliopsida</taxon>
        <taxon>eudicotyledons</taxon>
        <taxon>Gunneridae</taxon>
        <taxon>Pentapetalae</taxon>
        <taxon>asterids</taxon>
        <taxon>campanulids</taxon>
        <taxon>Asterales</taxon>
        <taxon>Asteraceae</taxon>
        <taxon>Cichorioideae</taxon>
        <taxon>Cichorieae</taxon>
        <taxon>Lactucinae</taxon>
        <taxon>Lactuca</taxon>
    </lineage>
</organism>
<dbReference type="AlphaFoldDB" id="A0AAU9NQT1"/>
<evidence type="ECO:0000313" key="3">
    <source>
        <dbReference type="Proteomes" id="UP001157418"/>
    </source>
</evidence>
<dbReference type="PANTHER" id="PTHR34835">
    <property type="entry name" value="OS07G0283600 PROTEIN-RELATED"/>
    <property type="match status" value="1"/>
</dbReference>
<dbReference type="SUPFAM" id="SSF54001">
    <property type="entry name" value="Cysteine proteinases"/>
    <property type="match status" value="1"/>
</dbReference>
<feature type="signal peptide" evidence="1">
    <location>
        <begin position="1"/>
        <end position="16"/>
    </location>
</feature>
<keyword evidence="1" id="KW-0732">Signal</keyword>
<evidence type="ECO:0000313" key="2">
    <source>
        <dbReference type="EMBL" id="CAH1440228.1"/>
    </source>
</evidence>
<sequence>MVFIVNFIILVCTCLGSCNKQGACNFKVLPYLSQSSKLDKIDWCAYVLNCLKEEKLVWSRNEIKTIFNGPCEFLTLLYVDRIQCNQMPFVRRFPVINFWTSDQLKFREIKELESGGFGNGVVANYNEDFESRSILDFVSNIQWVVYDLNKKVEMTLQKHGSHKKFQLYRLKLQEIVSVFTKFNQSDVENVSSSDSLRRKINFEDDSFKHQGKEIGKRFLNEDITSFVLGIESELYTPKKPCLSSGHKMQEKSISKGIFDSPVNVMGKNLHVPSFLSKRDQNQLPSKSRPKRDQMLPPVRRSPYVIRAVPIDTTLTKEENIISNWVFSLVEDPMDNLFLSIFGQRGERHMFESLYPHEHLFYGTIDCFVDVLNYDERARNKDTPSCFFFKTCILNPGYMHIKGTKSEEEYKIFKENVLQCLGVSEDRRSLKGFDMVFFPACSNNHYFVFVYDFKNSKAVILDNLLYNSSDEAYPDLIYNLKYMFGRYLLEINHNMVFSVQYEIDFFDQYMTWKTRGNSNDCGIFLMRHMETYKGGPLAQWECGFKKEGADQLHKIRKLRRRYCLKILLSEVNIMKPEVENLIGQYQRMSHDDRRKLYLDGIVKIGARLVAFGP</sequence>
<reference evidence="2 3" key="1">
    <citation type="submission" date="2022-01" db="EMBL/GenBank/DDBJ databases">
        <authorList>
            <person name="Xiong W."/>
            <person name="Schranz E."/>
        </authorList>
    </citation>
    <scope>NUCLEOTIDE SEQUENCE [LARGE SCALE GENOMIC DNA]</scope>
</reference>
<proteinExistence type="predicted"/>
<dbReference type="Proteomes" id="UP001157418">
    <property type="component" value="Unassembled WGS sequence"/>
</dbReference>
<dbReference type="EMBL" id="CAKMRJ010005412">
    <property type="protein sequence ID" value="CAH1440228.1"/>
    <property type="molecule type" value="Genomic_DNA"/>
</dbReference>
<dbReference type="PANTHER" id="PTHR34835:SF90">
    <property type="entry name" value="AMINOTRANSFERASE-LIKE PLANT MOBILE DOMAIN-CONTAINING PROTEIN"/>
    <property type="match status" value="1"/>
</dbReference>
<evidence type="ECO:0000256" key="1">
    <source>
        <dbReference type="SAM" id="SignalP"/>
    </source>
</evidence>
<gene>
    <name evidence="2" type="ORF">LVIROSA_LOCUS26381</name>
</gene>
<protein>
    <recommendedName>
        <fullName evidence="4">Ubiquitin-like protease family profile domain-containing protein</fullName>
    </recommendedName>
</protein>